<dbReference type="AlphaFoldDB" id="A0A553MLP2"/>
<dbReference type="InterPro" id="IPR004244">
    <property type="entry name" value="Transposase_22"/>
</dbReference>
<sequence length="158" mass="18392">MKATLDKQSEKMDSQTELLKKVDAKIEANTVRIQENRQTIEKLQQKVDELQVENKSLREGMADLARYKRRWNLRLNGLPEKEGEDTRELIIGILTRVMPLSVERLRETVDTVHRLEMHLYARRSTSTLRKTSPERTELHAQSYGHLFKTHGVKAKGLS</sequence>
<name>A0A553MLP2_9TELE</name>
<reference evidence="2 3" key="1">
    <citation type="journal article" date="2019" name="Sci. Data">
        <title>Hybrid genome assembly and annotation of Danionella translucida.</title>
        <authorList>
            <person name="Kadobianskyi M."/>
            <person name="Schulze L."/>
            <person name="Schuelke M."/>
            <person name="Judkewitz B."/>
        </authorList>
    </citation>
    <scope>NUCLEOTIDE SEQUENCE [LARGE SCALE GENOMIC DNA]</scope>
    <source>
        <strain evidence="2 3">Bolton</strain>
    </source>
</reference>
<accession>A0A553MLP2</accession>
<protein>
    <submittedName>
        <fullName evidence="2">Uncharacterized protein</fullName>
    </submittedName>
</protein>
<dbReference type="Proteomes" id="UP000316079">
    <property type="component" value="Unassembled WGS sequence"/>
</dbReference>
<evidence type="ECO:0000313" key="2">
    <source>
        <dbReference type="EMBL" id="TRY54101.1"/>
    </source>
</evidence>
<dbReference type="OrthoDB" id="8843611at2759"/>
<proteinExistence type="predicted"/>
<gene>
    <name evidence="2" type="ORF">DNTS_031152</name>
</gene>
<evidence type="ECO:0000256" key="1">
    <source>
        <dbReference type="SAM" id="Coils"/>
    </source>
</evidence>
<evidence type="ECO:0000313" key="3">
    <source>
        <dbReference type="Proteomes" id="UP000316079"/>
    </source>
</evidence>
<feature type="coiled-coil region" evidence="1">
    <location>
        <begin position="5"/>
        <end position="60"/>
    </location>
</feature>
<comment type="caution">
    <text evidence="2">The sequence shown here is derived from an EMBL/GenBank/DDBJ whole genome shotgun (WGS) entry which is preliminary data.</text>
</comment>
<keyword evidence="1" id="KW-0175">Coiled coil</keyword>
<dbReference type="PANTHER" id="PTHR11505">
    <property type="entry name" value="L1 TRANSPOSABLE ELEMENT-RELATED"/>
    <property type="match status" value="1"/>
</dbReference>
<keyword evidence="3" id="KW-1185">Reference proteome</keyword>
<dbReference type="EMBL" id="SRMA01027364">
    <property type="protein sequence ID" value="TRY54101.1"/>
    <property type="molecule type" value="Genomic_DNA"/>
</dbReference>
<organism evidence="2 3">
    <name type="scientific">Danionella cerebrum</name>
    <dbReference type="NCBI Taxonomy" id="2873325"/>
    <lineage>
        <taxon>Eukaryota</taxon>
        <taxon>Metazoa</taxon>
        <taxon>Chordata</taxon>
        <taxon>Craniata</taxon>
        <taxon>Vertebrata</taxon>
        <taxon>Euteleostomi</taxon>
        <taxon>Actinopterygii</taxon>
        <taxon>Neopterygii</taxon>
        <taxon>Teleostei</taxon>
        <taxon>Ostariophysi</taxon>
        <taxon>Cypriniformes</taxon>
        <taxon>Danionidae</taxon>
        <taxon>Danioninae</taxon>
        <taxon>Danionella</taxon>
    </lineage>
</organism>